<dbReference type="InterPro" id="IPR017871">
    <property type="entry name" value="ABC_transporter-like_CS"/>
</dbReference>
<dbReference type="InterPro" id="IPR039421">
    <property type="entry name" value="Type_1_exporter"/>
</dbReference>
<dbReference type="GO" id="GO:0005886">
    <property type="term" value="C:plasma membrane"/>
    <property type="evidence" value="ECO:0007669"/>
    <property type="project" value="UniProtKB-SubCell"/>
</dbReference>
<dbReference type="PROSITE" id="PS50929">
    <property type="entry name" value="ABC_TM1F"/>
    <property type="match status" value="1"/>
</dbReference>
<dbReference type="InterPro" id="IPR011527">
    <property type="entry name" value="ABC1_TM_dom"/>
</dbReference>
<feature type="domain" description="ABC transporter" evidence="9">
    <location>
        <begin position="345"/>
        <end position="570"/>
    </location>
</feature>
<dbReference type="Pfam" id="PF00005">
    <property type="entry name" value="ABC_tran"/>
    <property type="match status" value="1"/>
</dbReference>
<organism evidence="11">
    <name type="scientific">Streptomyces sp. Y1</name>
    <dbReference type="NCBI Taxonomy" id="3238634"/>
    <lineage>
        <taxon>Bacteria</taxon>
        <taxon>Bacillati</taxon>
        <taxon>Actinomycetota</taxon>
        <taxon>Actinomycetes</taxon>
        <taxon>Kitasatosporales</taxon>
        <taxon>Streptomycetaceae</taxon>
        <taxon>Streptomyces</taxon>
    </lineage>
</organism>
<feature type="compositionally biased region" description="Pro residues" evidence="7">
    <location>
        <begin position="318"/>
        <end position="330"/>
    </location>
</feature>
<dbReference type="SMART" id="SM00382">
    <property type="entry name" value="AAA"/>
    <property type="match status" value="1"/>
</dbReference>
<evidence type="ECO:0000256" key="5">
    <source>
        <dbReference type="ARBA" id="ARBA00022989"/>
    </source>
</evidence>
<accession>A0AB39TPQ6</accession>
<feature type="region of interest" description="Disordered" evidence="7">
    <location>
        <begin position="317"/>
        <end position="342"/>
    </location>
</feature>
<dbReference type="PANTHER" id="PTHR24221">
    <property type="entry name" value="ATP-BINDING CASSETTE SUB-FAMILY B"/>
    <property type="match status" value="1"/>
</dbReference>
<evidence type="ECO:0000259" key="9">
    <source>
        <dbReference type="PROSITE" id="PS50893"/>
    </source>
</evidence>
<evidence type="ECO:0000313" key="11">
    <source>
        <dbReference type="EMBL" id="XDQ81277.1"/>
    </source>
</evidence>
<gene>
    <name evidence="11" type="ORF">AB2U05_23810</name>
</gene>
<evidence type="ECO:0000256" key="4">
    <source>
        <dbReference type="ARBA" id="ARBA00022840"/>
    </source>
</evidence>
<name>A0AB39TPQ6_9ACTN</name>
<dbReference type="SUPFAM" id="SSF52540">
    <property type="entry name" value="P-loop containing nucleoside triphosphate hydrolases"/>
    <property type="match status" value="1"/>
</dbReference>
<dbReference type="PROSITE" id="PS50893">
    <property type="entry name" value="ABC_TRANSPORTER_2"/>
    <property type="match status" value="1"/>
</dbReference>
<reference evidence="11" key="1">
    <citation type="submission" date="2024-07" db="EMBL/GenBank/DDBJ databases">
        <authorList>
            <person name="Yu S.T."/>
        </authorList>
    </citation>
    <scope>NUCLEOTIDE SEQUENCE</scope>
    <source>
        <strain evidence="11">Y1</strain>
    </source>
</reference>
<keyword evidence="5 8" id="KW-1133">Transmembrane helix</keyword>
<feature type="transmembrane region" description="Helical" evidence="8">
    <location>
        <begin position="139"/>
        <end position="157"/>
    </location>
</feature>
<feature type="transmembrane region" description="Helical" evidence="8">
    <location>
        <begin position="62"/>
        <end position="80"/>
    </location>
</feature>
<dbReference type="InterPro" id="IPR003439">
    <property type="entry name" value="ABC_transporter-like_ATP-bd"/>
</dbReference>
<keyword evidence="3" id="KW-0547">Nucleotide-binding</keyword>
<dbReference type="Gene3D" id="1.20.1560.10">
    <property type="entry name" value="ABC transporter type 1, transmembrane domain"/>
    <property type="match status" value="1"/>
</dbReference>
<evidence type="ECO:0000256" key="8">
    <source>
        <dbReference type="SAM" id="Phobius"/>
    </source>
</evidence>
<evidence type="ECO:0000259" key="10">
    <source>
        <dbReference type="PROSITE" id="PS50929"/>
    </source>
</evidence>
<dbReference type="GO" id="GO:0034040">
    <property type="term" value="F:ATPase-coupled lipid transmembrane transporter activity"/>
    <property type="evidence" value="ECO:0007669"/>
    <property type="project" value="TreeGrafter"/>
</dbReference>
<dbReference type="AlphaFoldDB" id="A0AB39TPQ6"/>
<dbReference type="InterPro" id="IPR036640">
    <property type="entry name" value="ABC1_TM_sf"/>
</dbReference>
<sequence length="591" mass="60446">MSSRIRRVGPGWRLLGRQLVVTRGALGWLAVWSGVEALPPLLSGLFVSAAVDEGFLAGRPGVGVAWLGGFGAVTAVRAYASRAGFPYLAGVVEPLRDALVERVVRSALARQSADPAEVARLTEQVESARQLTATLLRTLRGVGVTLAAALVGLGLLAPVVLPLVLLPLLAAGVLFARLLRPMVARRRAVVLVEERLAAEAGRALEGLRDVQATGAGEQVAASLAAAADASAAASRALGRASALRALVVALGGRLPVLAVLAAAPWLLAHGALTPGELLGVSTYLLQQLDPAVRTLAGTVGGWLLNLAVVLDRLAVTTAPPPTRPDGPPARTPSHGPSHGGTRGEIRLQALRYAHGPAAAPVLEGLDAAVRPGEHVAVVGPSGAGKSTLAALLAGVLAPTAGTVTVDGAPPAGPHQVALLPQEAYVFPGSVRENLCWPSPGIPDARLHAAVAQLGAQPLVARLGGLAGTLRDPGELSAGERQLLALVRTYLSPAPVVVLDEATCHLDAAAEERVERAFAARPGTLVVIAHRISSALRADRVLLVDGGRGVLARHGDLQVLSPLYRELVGHWLGSAPVGAAPRGTAGLAPRSR</sequence>
<evidence type="ECO:0000256" key="3">
    <source>
        <dbReference type="ARBA" id="ARBA00022741"/>
    </source>
</evidence>
<dbReference type="GO" id="GO:0005524">
    <property type="term" value="F:ATP binding"/>
    <property type="evidence" value="ECO:0007669"/>
    <property type="project" value="UniProtKB-KW"/>
</dbReference>
<evidence type="ECO:0000256" key="2">
    <source>
        <dbReference type="ARBA" id="ARBA00022692"/>
    </source>
</evidence>
<dbReference type="GO" id="GO:0140359">
    <property type="term" value="F:ABC-type transporter activity"/>
    <property type="evidence" value="ECO:0007669"/>
    <property type="project" value="InterPro"/>
</dbReference>
<evidence type="ECO:0000256" key="7">
    <source>
        <dbReference type="SAM" id="MobiDB-lite"/>
    </source>
</evidence>
<dbReference type="Gene3D" id="3.40.50.300">
    <property type="entry name" value="P-loop containing nucleotide triphosphate hydrolases"/>
    <property type="match status" value="1"/>
</dbReference>
<feature type="transmembrane region" description="Helical" evidence="8">
    <location>
        <begin position="20"/>
        <end position="42"/>
    </location>
</feature>
<evidence type="ECO:0000256" key="1">
    <source>
        <dbReference type="ARBA" id="ARBA00004651"/>
    </source>
</evidence>
<keyword evidence="4 11" id="KW-0067">ATP-binding</keyword>
<dbReference type="PROSITE" id="PS00211">
    <property type="entry name" value="ABC_TRANSPORTER_1"/>
    <property type="match status" value="1"/>
</dbReference>
<dbReference type="RefSeq" id="WP_369184215.1">
    <property type="nucleotide sequence ID" value="NZ_CP163445.1"/>
</dbReference>
<dbReference type="InterPro" id="IPR003593">
    <property type="entry name" value="AAA+_ATPase"/>
</dbReference>
<proteinExistence type="predicted"/>
<comment type="subcellular location">
    <subcellularLocation>
        <location evidence="1">Cell membrane</location>
        <topology evidence="1">Multi-pass membrane protein</topology>
    </subcellularLocation>
</comment>
<dbReference type="GO" id="GO:0016887">
    <property type="term" value="F:ATP hydrolysis activity"/>
    <property type="evidence" value="ECO:0007669"/>
    <property type="project" value="InterPro"/>
</dbReference>
<dbReference type="InterPro" id="IPR027417">
    <property type="entry name" value="P-loop_NTPase"/>
</dbReference>
<dbReference type="EMBL" id="CP163445">
    <property type="protein sequence ID" value="XDQ81277.1"/>
    <property type="molecule type" value="Genomic_DNA"/>
</dbReference>
<keyword evidence="2 8" id="KW-0812">Transmembrane</keyword>
<evidence type="ECO:0000256" key="6">
    <source>
        <dbReference type="ARBA" id="ARBA00023136"/>
    </source>
</evidence>
<protein>
    <submittedName>
        <fullName evidence="11">ATP-binding cassette domain-containing protein</fullName>
    </submittedName>
</protein>
<feature type="transmembrane region" description="Helical" evidence="8">
    <location>
        <begin position="163"/>
        <end position="179"/>
    </location>
</feature>
<dbReference type="PANTHER" id="PTHR24221:SF654">
    <property type="entry name" value="ATP-BINDING CASSETTE SUB-FAMILY B MEMBER 6"/>
    <property type="match status" value="1"/>
</dbReference>
<feature type="transmembrane region" description="Helical" evidence="8">
    <location>
        <begin position="245"/>
        <end position="267"/>
    </location>
</feature>
<dbReference type="SUPFAM" id="SSF90123">
    <property type="entry name" value="ABC transporter transmembrane region"/>
    <property type="match status" value="1"/>
</dbReference>
<keyword evidence="6 8" id="KW-0472">Membrane</keyword>
<dbReference type="CDD" id="cd03228">
    <property type="entry name" value="ABCC_MRP_Like"/>
    <property type="match status" value="1"/>
</dbReference>
<feature type="domain" description="ABC transmembrane type-1" evidence="10">
    <location>
        <begin position="24"/>
        <end position="286"/>
    </location>
</feature>